<evidence type="ECO:0000313" key="3">
    <source>
        <dbReference type="Proteomes" id="UP001596180"/>
    </source>
</evidence>
<sequence>MKCAVARLVGSAREAGTLRRDIEPVDVLRLAHEVATASEPAGGEGKPIRRYLGLLMEGLRP</sequence>
<feature type="domain" description="Transcriptional regulator SbtR-like C-terminal" evidence="1">
    <location>
        <begin position="2"/>
        <end position="61"/>
    </location>
</feature>
<evidence type="ECO:0000259" key="1">
    <source>
        <dbReference type="Pfam" id="PF21597"/>
    </source>
</evidence>
<dbReference type="InterPro" id="IPR049445">
    <property type="entry name" value="TetR_SbtR-like_C"/>
</dbReference>
<organism evidence="2 3">
    <name type="scientific">Streptomyces chlorus</name>
    <dbReference type="NCBI Taxonomy" id="887452"/>
    <lineage>
        <taxon>Bacteria</taxon>
        <taxon>Bacillati</taxon>
        <taxon>Actinomycetota</taxon>
        <taxon>Actinomycetes</taxon>
        <taxon>Kitasatosporales</taxon>
        <taxon>Streptomycetaceae</taxon>
        <taxon>Streptomyces</taxon>
    </lineage>
</organism>
<gene>
    <name evidence="2" type="ORF">ACFPZI_13360</name>
</gene>
<protein>
    <recommendedName>
        <fullName evidence="1">Transcriptional regulator SbtR-like C-terminal domain-containing protein</fullName>
    </recommendedName>
</protein>
<keyword evidence="3" id="KW-1185">Reference proteome</keyword>
<evidence type="ECO:0000313" key="2">
    <source>
        <dbReference type="EMBL" id="MFC5852787.1"/>
    </source>
</evidence>
<dbReference type="InterPro" id="IPR036271">
    <property type="entry name" value="Tet_transcr_reg_TetR-rel_C_sf"/>
</dbReference>
<comment type="caution">
    <text evidence="2">The sequence shown here is derived from an EMBL/GenBank/DDBJ whole genome shotgun (WGS) entry which is preliminary data.</text>
</comment>
<name>A0ABW1DVY2_9ACTN</name>
<dbReference type="Pfam" id="PF21597">
    <property type="entry name" value="TetR_C_43"/>
    <property type="match status" value="1"/>
</dbReference>
<proteinExistence type="predicted"/>
<dbReference type="RefSeq" id="WP_381362646.1">
    <property type="nucleotide sequence ID" value="NZ_JBHSOA010000025.1"/>
</dbReference>
<dbReference type="Proteomes" id="UP001596180">
    <property type="component" value="Unassembled WGS sequence"/>
</dbReference>
<dbReference type="Gene3D" id="1.10.357.10">
    <property type="entry name" value="Tetracycline Repressor, domain 2"/>
    <property type="match status" value="1"/>
</dbReference>
<reference evidence="3" key="1">
    <citation type="journal article" date="2019" name="Int. J. Syst. Evol. Microbiol.">
        <title>The Global Catalogue of Microorganisms (GCM) 10K type strain sequencing project: providing services to taxonomists for standard genome sequencing and annotation.</title>
        <authorList>
            <consortium name="The Broad Institute Genomics Platform"/>
            <consortium name="The Broad Institute Genome Sequencing Center for Infectious Disease"/>
            <person name="Wu L."/>
            <person name="Ma J."/>
        </authorList>
    </citation>
    <scope>NUCLEOTIDE SEQUENCE [LARGE SCALE GENOMIC DNA]</scope>
    <source>
        <strain evidence="3">JCM 10411</strain>
    </source>
</reference>
<accession>A0ABW1DVY2</accession>
<dbReference type="SUPFAM" id="SSF48498">
    <property type="entry name" value="Tetracyclin repressor-like, C-terminal domain"/>
    <property type="match status" value="1"/>
</dbReference>
<dbReference type="EMBL" id="JBHSOA010000025">
    <property type="protein sequence ID" value="MFC5852787.1"/>
    <property type="molecule type" value="Genomic_DNA"/>
</dbReference>